<dbReference type="PRINTS" id="PR01590">
    <property type="entry name" value="HTHFIS"/>
</dbReference>
<dbReference type="PROSITE" id="PS50045">
    <property type="entry name" value="SIGMA54_INTERACT_4"/>
    <property type="match status" value="1"/>
</dbReference>
<accession>A0A2X3E825</accession>
<sequence length="455" mass="51004">MDINFEKLFLLENLTNHIPLGLIFISPENKIDFINKKAESFLNSKSKSVENIDIFSFFPQLNELINNSSSKKNNQKDALVTSLDGNKYNLDICPINDGDIFVGWLLILKDLKEIISTVNKYSNQEAAYTFDDIIGESPQLKKVLRDAELISKSPSTVLITGESGCGKELLAQSIHNASNVSNGPFIALNCGAIPKTLIESELFGYEEASFTGSRKGGKPGKFELADGGTIFLDEICEMPIEMQVTLLRVIQEGVVTIIGGKTQIPINVRIIAATNKNLKEEIKKGTFREDLYYRLNVMPLHLPPLKDRLGDVPILINYFLNIKSQKLHKGIPHINQKLYKKMISYCWPGNIRELENCVENIVNLNGSTSYEINFDECHCLKTDNLGNPINPNSLDLPESYNENSIKPLIILEKEAIEKALCTFDGNITKASTALGISRNALYNKIKRYGINKYNY</sequence>
<evidence type="ECO:0000256" key="5">
    <source>
        <dbReference type="ARBA" id="ARBA00023163"/>
    </source>
</evidence>
<dbReference type="EMBL" id="UAWO01000002">
    <property type="protein sequence ID" value="SQC07999.1"/>
    <property type="molecule type" value="Genomic_DNA"/>
</dbReference>
<reference evidence="7 8" key="1">
    <citation type="submission" date="2018-06" db="EMBL/GenBank/DDBJ databases">
        <authorList>
            <consortium name="Pathogen Informatics"/>
            <person name="Doyle S."/>
        </authorList>
    </citation>
    <scope>NUCLEOTIDE SEQUENCE [LARGE SCALE GENOMIC DNA]</scope>
    <source>
        <strain evidence="7 8">NCTC8081</strain>
    </source>
</reference>
<dbReference type="Gene3D" id="1.10.8.60">
    <property type="match status" value="1"/>
</dbReference>
<dbReference type="InterPro" id="IPR025943">
    <property type="entry name" value="Sigma_54_int_dom_ATP-bd_2"/>
</dbReference>
<keyword evidence="7" id="KW-0560">Oxidoreductase</keyword>
<evidence type="ECO:0000313" key="8">
    <source>
        <dbReference type="Proteomes" id="UP000250234"/>
    </source>
</evidence>
<gene>
    <name evidence="7" type="ORF">NCTC8081_01915</name>
</gene>
<keyword evidence="5" id="KW-0804">Transcription</keyword>
<dbReference type="InterPro" id="IPR002197">
    <property type="entry name" value="HTH_Fis"/>
</dbReference>
<dbReference type="PROSITE" id="PS00676">
    <property type="entry name" value="SIGMA54_INTERACT_2"/>
    <property type="match status" value="1"/>
</dbReference>
<dbReference type="InterPro" id="IPR058031">
    <property type="entry name" value="AAA_lid_NorR"/>
</dbReference>
<dbReference type="Gene3D" id="1.10.10.60">
    <property type="entry name" value="Homeodomain-like"/>
    <property type="match status" value="1"/>
</dbReference>
<dbReference type="Gene3D" id="3.30.450.20">
    <property type="entry name" value="PAS domain"/>
    <property type="match status" value="1"/>
</dbReference>
<evidence type="ECO:0000256" key="2">
    <source>
        <dbReference type="ARBA" id="ARBA00022840"/>
    </source>
</evidence>
<feature type="domain" description="Sigma-54 factor interaction" evidence="6">
    <location>
        <begin position="133"/>
        <end position="363"/>
    </location>
</feature>
<dbReference type="PANTHER" id="PTHR32071:SF57">
    <property type="entry name" value="C4-DICARBOXYLATE TRANSPORT TRANSCRIPTIONAL REGULATORY PROTEIN DCTD"/>
    <property type="match status" value="1"/>
</dbReference>
<dbReference type="Pfam" id="PF25601">
    <property type="entry name" value="AAA_lid_14"/>
    <property type="match status" value="1"/>
</dbReference>
<dbReference type="Pfam" id="PF02954">
    <property type="entry name" value="HTH_8"/>
    <property type="match status" value="1"/>
</dbReference>
<dbReference type="AlphaFoldDB" id="A0A2X3E825"/>
<keyword evidence="2" id="KW-0067">ATP-binding</keyword>
<evidence type="ECO:0000259" key="6">
    <source>
        <dbReference type="PROSITE" id="PS50045"/>
    </source>
</evidence>
<dbReference type="PROSITE" id="PS00688">
    <property type="entry name" value="SIGMA54_INTERACT_3"/>
    <property type="match status" value="1"/>
</dbReference>
<dbReference type="Proteomes" id="UP000250234">
    <property type="component" value="Unassembled WGS sequence"/>
</dbReference>
<protein>
    <submittedName>
        <fullName evidence="7">Sigma-54 dependent transcriptional regulator</fullName>
        <ecNumber evidence="7">1.14.14.51</ecNumber>
    </submittedName>
</protein>
<dbReference type="RefSeq" id="WP_111945900.1">
    <property type="nucleotide sequence ID" value="NZ_CATNYA010000078.1"/>
</dbReference>
<evidence type="ECO:0000256" key="3">
    <source>
        <dbReference type="ARBA" id="ARBA00023015"/>
    </source>
</evidence>
<dbReference type="InterPro" id="IPR027417">
    <property type="entry name" value="P-loop_NTPase"/>
</dbReference>
<dbReference type="InterPro" id="IPR009057">
    <property type="entry name" value="Homeodomain-like_sf"/>
</dbReference>
<dbReference type="EC" id="1.14.14.51" evidence="7"/>
<organism evidence="7 8">
    <name type="scientific">Clostridium perfringens</name>
    <dbReference type="NCBI Taxonomy" id="1502"/>
    <lineage>
        <taxon>Bacteria</taxon>
        <taxon>Bacillati</taxon>
        <taxon>Bacillota</taxon>
        <taxon>Clostridia</taxon>
        <taxon>Eubacteriales</taxon>
        <taxon>Clostridiaceae</taxon>
        <taxon>Clostridium</taxon>
    </lineage>
</organism>
<dbReference type="SUPFAM" id="SSF46689">
    <property type="entry name" value="Homeodomain-like"/>
    <property type="match status" value="1"/>
</dbReference>
<dbReference type="Pfam" id="PF00158">
    <property type="entry name" value="Sigma54_activat"/>
    <property type="match status" value="1"/>
</dbReference>
<keyword evidence="1" id="KW-0547">Nucleotide-binding</keyword>
<dbReference type="GO" id="GO:0018675">
    <property type="term" value="F:(S)-limonene 6-monooxygenase activity"/>
    <property type="evidence" value="ECO:0007669"/>
    <property type="project" value="UniProtKB-EC"/>
</dbReference>
<evidence type="ECO:0000256" key="1">
    <source>
        <dbReference type="ARBA" id="ARBA00022741"/>
    </source>
</evidence>
<dbReference type="GO" id="GO:0005524">
    <property type="term" value="F:ATP binding"/>
    <property type="evidence" value="ECO:0007669"/>
    <property type="project" value="UniProtKB-KW"/>
</dbReference>
<dbReference type="InterPro" id="IPR002078">
    <property type="entry name" value="Sigma_54_int"/>
</dbReference>
<dbReference type="FunFam" id="3.40.50.300:FF:000006">
    <property type="entry name" value="DNA-binding transcriptional regulator NtrC"/>
    <property type="match status" value="1"/>
</dbReference>
<dbReference type="SUPFAM" id="SSF52540">
    <property type="entry name" value="P-loop containing nucleoside triphosphate hydrolases"/>
    <property type="match status" value="1"/>
</dbReference>
<dbReference type="InterPro" id="IPR025944">
    <property type="entry name" value="Sigma_54_int_dom_CS"/>
</dbReference>
<name>A0A2X3E825_CLOPF</name>
<keyword evidence="4" id="KW-0238">DNA-binding</keyword>
<proteinExistence type="predicted"/>
<dbReference type="GO" id="GO:0043565">
    <property type="term" value="F:sequence-specific DNA binding"/>
    <property type="evidence" value="ECO:0007669"/>
    <property type="project" value="InterPro"/>
</dbReference>
<evidence type="ECO:0000256" key="4">
    <source>
        <dbReference type="ARBA" id="ARBA00023125"/>
    </source>
</evidence>
<dbReference type="CDD" id="cd00009">
    <property type="entry name" value="AAA"/>
    <property type="match status" value="1"/>
</dbReference>
<dbReference type="SMART" id="SM00382">
    <property type="entry name" value="AAA"/>
    <property type="match status" value="1"/>
</dbReference>
<dbReference type="Gene3D" id="3.40.50.300">
    <property type="entry name" value="P-loop containing nucleotide triphosphate hydrolases"/>
    <property type="match status" value="1"/>
</dbReference>
<dbReference type="InterPro" id="IPR003593">
    <property type="entry name" value="AAA+_ATPase"/>
</dbReference>
<dbReference type="PANTHER" id="PTHR32071">
    <property type="entry name" value="TRANSCRIPTIONAL REGULATORY PROTEIN"/>
    <property type="match status" value="1"/>
</dbReference>
<keyword evidence="3" id="KW-0805">Transcription regulation</keyword>
<evidence type="ECO:0000313" key="7">
    <source>
        <dbReference type="EMBL" id="SQC07999.1"/>
    </source>
</evidence>
<dbReference type="GO" id="GO:0006355">
    <property type="term" value="P:regulation of DNA-templated transcription"/>
    <property type="evidence" value="ECO:0007669"/>
    <property type="project" value="InterPro"/>
</dbReference>